<feature type="domain" description="Transposase IS4-like" evidence="5">
    <location>
        <begin position="67"/>
        <end position="292"/>
    </location>
</feature>
<comment type="caution">
    <text evidence="6">The sequence shown here is derived from an EMBL/GenBank/DDBJ whole genome shotgun (WGS) entry which is preliminary data.</text>
</comment>
<sequence length="384" mass="44056">MLNALNGSIQAELCRFFNVIDDSYLSTTSVSTAAFCKARMKLSHQAFIELNDDLVQEFYDVANIDKWHGHRLLAVDGSVTQLPQSKELFEHYGRARSNAGMPAVRLSQLYDVKNNMTVDLQVESHAVGERDMALKHLNKTQAGDLVVYDRGYPAVWFYKYHMLKNIDFCMRIVKSSNVVKAFIESGKYSDVVNFPCIEKSLRRCRKDKISTEPLNLRLVRVDLPSGQVEILVSSLTDQQAYPTSIFADLYHQRWGVEEDYKILKSRLNIENYSSLSVEGILQDLHAKLLTKNLASVAAFDARMALILPETTRRYEYKINITFAINQLKDNVVRLMMKLAGAELSRLLISKISKSLSVIRPNRKFSRRDKRFTPNKYPMSYKRVC</sequence>
<comment type="similarity">
    <text evidence="1">Belongs to the transposase 11 family.</text>
</comment>
<dbReference type="Proteomes" id="UP000197068">
    <property type="component" value="Unassembled WGS sequence"/>
</dbReference>
<accession>A0ABQ0MZK2</accession>
<evidence type="ECO:0000313" key="6">
    <source>
        <dbReference type="EMBL" id="GAW97739.1"/>
    </source>
</evidence>
<protein>
    <submittedName>
        <fullName evidence="6">IS4 family transposase</fullName>
    </submittedName>
</protein>
<keyword evidence="7" id="KW-1185">Reference proteome</keyword>
<keyword evidence="2" id="KW-0815">Transposition</keyword>
<proteinExistence type="inferred from homology"/>
<dbReference type="PANTHER" id="PTHR33258:SF1">
    <property type="entry name" value="TRANSPOSASE INSL FOR INSERTION SEQUENCE ELEMENT IS186A-RELATED"/>
    <property type="match status" value="1"/>
</dbReference>
<evidence type="ECO:0000256" key="4">
    <source>
        <dbReference type="ARBA" id="ARBA00023172"/>
    </source>
</evidence>
<dbReference type="SUPFAM" id="SSF53098">
    <property type="entry name" value="Ribonuclease H-like"/>
    <property type="match status" value="1"/>
</dbReference>
<organism evidence="6 7">
    <name type="scientific">Colwellia marinimaniae</name>
    <dbReference type="NCBI Taxonomy" id="1513592"/>
    <lineage>
        <taxon>Bacteria</taxon>
        <taxon>Pseudomonadati</taxon>
        <taxon>Pseudomonadota</taxon>
        <taxon>Gammaproteobacteria</taxon>
        <taxon>Alteromonadales</taxon>
        <taxon>Colwelliaceae</taxon>
        <taxon>Colwellia</taxon>
    </lineage>
</organism>
<reference evidence="6 7" key="1">
    <citation type="submission" date="2017-06" db="EMBL/GenBank/DDBJ databases">
        <title>Whole Genome Sequences of Colwellia marinimaniae MTCD1.</title>
        <authorList>
            <person name="Kusumoto H."/>
            <person name="Inoue M."/>
            <person name="Tanikawa K."/>
            <person name="Maeji H."/>
            <person name="Cameron J.H."/>
            <person name="Bartlett D.H."/>
        </authorList>
    </citation>
    <scope>NUCLEOTIDE SEQUENCE [LARGE SCALE GENOMIC DNA]</scope>
    <source>
        <strain evidence="6 7">MTCD1</strain>
    </source>
</reference>
<dbReference type="NCBIfam" id="NF033592">
    <property type="entry name" value="transpos_IS4_1"/>
    <property type="match status" value="1"/>
</dbReference>
<dbReference type="Gene3D" id="3.90.350.10">
    <property type="entry name" value="Transposase Inhibitor Protein From Tn5, Chain A, domain 1"/>
    <property type="match status" value="1"/>
</dbReference>
<dbReference type="InterPro" id="IPR047952">
    <property type="entry name" value="Transpos_IS4"/>
</dbReference>
<dbReference type="PANTHER" id="PTHR33258">
    <property type="entry name" value="TRANSPOSASE INSL FOR INSERTION SEQUENCE ELEMENT IS186A-RELATED"/>
    <property type="match status" value="1"/>
</dbReference>
<keyword evidence="4" id="KW-0233">DNA recombination</keyword>
<evidence type="ECO:0000259" key="5">
    <source>
        <dbReference type="Pfam" id="PF01609"/>
    </source>
</evidence>
<keyword evidence="3" id="KW-0238">DNA-binding</keyword>
<dbReference type="EMBL" id="BDQM01000044">
    <property type="protein sequence ID" value="GAW97739.1"/>
    <property type="molecule type" value="Genomic_DNA"/>
</dbReference>
<evidence type="ECO:0000256" key="3">
    <source>
        <dbReference type="ARBA" id="ARBA00023125"/>
    </source>
</evidence>
<dbReference type="InterPro" id="IPR002559">
    <property type="entry name" value="Transposase_11"/>
</dbReference>
<dbReference type="InterPro" id="IPR012337">
    <property type="entry name" value="RNaseH-like_sf"/>
</dbReference>
<evidence type="ECO:0000256" key="2">
    <source>
        <dbReference type="ARBA" id="ARBA00022578"/>
    </source>
</evidence>
<name>A0ABQ0MZK2_9GAMM</name>
<evidence type="ECO:0000313" key="7">
    <source>
        <dbReference type="Proteomes" id="UP000197068"/>
    </source>
</evidence>
<gene>
    <name evidence="6" type="primary">tnpA_6</name>
    <name evidence="6" type="ORF">MTCD1_03382</name>
</gene>
<evidence type="ECO:0000256" key="1">
    <source>
        <dbReference type="ARBA" id="ARBA00010075"/>
    </source>
</evidence>
<dbReference type="Pfam" id="PF01609">
    <property type="entry name" value="DDE_Tnp_1"/>
    <property type="match status" value="1"/>
</dbReference>